<dbReference type="GO" id="GO:0006281">
    <property type="term" value="P:DNA repair"/>
    <property type="evidence" value="ECO:0007669"/>
    <property type="project" value="InterPro"/>
</dbReference>
<comment type="caution">
    <text evidence="4">The sequence shown here is derived from an EMBL/GenBank/DDBJ whole genome shotgun (WGS) entry which is preliminary data.</text>
</comment>
<keyword evidence="6" id="KW-1185">Reference proteome</keyword>
<dbReference type="InterPro" id="IPR003583">
    <property type="entry name" value="Hlx-hairpin-Hlx_DNA-bd_motif"/>
</dbReference>
<proteinExistence type="predicted"/>
<keyword evidence="1" id="KW-0472">Membrane</keyword>
<feature type="domain" description="Helix-hairpin-helix DNA-binding motif class 1" evidence="2">
    <location>
        <begin position="188"/>
        <end position="207"/>
    </location>
</feature>
<dbReference type="EMBL" id="JAFNLT010000001">
    <property type="protein sequence ID" value="MBO1226061.1"/>
    <property type="molecule type" value="Genomic_DNA"/>
</dbReference>
<feature type="domain" description="Helix-hairpin-helix DNA-binding motif class 1" evidence="2">
    <location>
        <begin position="218"/>
        <end position="237"/>
    </location>
</feature>
<evidence type="ECO:0000313" key="4">
    <source>
        <dbReference type="EMBL" id="PTK59188.1"/>
    </source>
</evidence>
<dbReference type="Proteomes" id="UP000240400">
    <property type="component" value="Unassembled WGS sequence"/>
</dbReference>
<keyword evidence="1" id="KW-1133">Transmembrane helix</keyword>
<dbReference type="Pfam" id="PF12836">
    <property type="entry name" value="HHH_3"/>
    <property type="match status" value="1"/>
</dbReference>
<protein>
    <submittedName>
        <fullName evidence="3">Helix-hairpin-helix domain-containing protein</fullName>
    </submittedName>
    <submittedName>
        <fullName evidence="4">Transporter</fullName>
    </submittedName>
</protein>
<evidence type="ECO:0000313" key="3">
    <source>
        <dbReference type="EMBL" id="MBO1226061.1"/>
    </source>
</evidence>
<gene>
    <name evidence="4" type="ORF">BUZ61_06725</name>
    <name evidence="3" type="ORF">J3T88_01820</name>
</gene>
<evidence type="ECO:0000259" key="2">
    <source>
        <dbReference type="SMART" id="SM00278"/>
    </source>
</evidence>
<dbReference type="GO" id="GO:0003677">
    <property type="term" value="F:DNA binding"/>
    <property type="evidence" value="ECO:0007669"/>
    <property type="project" value="InterPro"/>
</dbReference>
<dbReference type="GO" id="GO:0015627">
    <property type="term" value="C:type II protein secretion system complex"/>
    <property type="evidence" value="ECO:0007669"/>
    <property type="project" value="TreeGrafter"/>
</dbReference>
<name>A0A2T4SAY0_9STAP</name>
<reference evidence="4 5" key="1">
    <citation type="journal article" date="2016" name="Front. Microbiol.">
        <title>Comprehensive Phylogenetic Analysis of Bovine Non-aureus Staphylococci Species Based on Whole-Genome Sequencing.</title>
        <authorList>
            <person name="Naushad S."/>
            <person name="Barkema H.W."/>
            <person name="Luby C."/>
            <person name="Condas L.A."/>
            <person name="Nobrega D.B."/>
            <person name="Carson D.A."/>
            <person name="De Buck J."/>
        </authorList>
    </citation>
    <scope>NUCLEOTIDE SEQUENCE [LARGE SCALE GENOMIC DNA]</scope>
    <source>
        <strain evidence="4 5">SNUC 4337</strain>
    </source>
</reference>
<dbReference type="Gene3D" id="1.10.150.280">
    <property type="entry name" value="AF1531-like domain"/>
    <property type="match status" value="1"/>
</dbReference>
<feature type="transmembrane region" description="Helical" evidence="1">
    <location>
        <begin position="17"/>
        <end position="37"/>
    </location>
</feature>
<dbReference type="SUPFAM" id="SSF47781">
    <property type="entry name" value="RuvA domain 2-like"/>
    <property type="match status" value="1"/>
</dbReference>
<reference evidence="4" key="2">
    <citation type="submission" date="2018-03" db="EMBL/GenBank/DDBJ databases">
        <authorList>
            <person name="Keele B.F."/>
        </authorList>
    </citation>
    <scope>NUCLEOTIDE SEQUENCE</scope>
    <source>
        <strain evidence="4">SNUC 4337</strain>
    </source>
</reference>
<dbReference type="RefSeq" id="WP_107644204.1">
    <property type="nucleotide sequence ID" value="NZ_CABIWM010000008.1"/>
</dbReference>
<evidence type="ECO:0000313" key="5">
    <source>
        <dbReference type="Proteomes" id="UP000240400"/>
    </source>
</evidence>
<organism evidence="4 5">
    <name type="scientific">Staphylococcus nepalensis</name>
    <dbReference type="NCBI Taxonomy" id="214473"/>
    <lineage>
        <taxon>Bacteria</taxon>
        <taxon>Bacillati</taxon>
        <taxon>Bacillota</taxon>
        <taxon>Bacilli</taxon>
        <taxon>Bacillales</taxon>
        <taxon>Staphylococcaceae</taxon>
        <taxon>Staphylococcus</taxon>
    </lineage>
</organism>
<evidence type="ECO:0000313" key="6">
    <source>
        <dbReference type="Proteomes" id="UP000664081"/>
    </source>
</evidence>
<dbReference type="PANTHER" id="PTHR21180">
    <property type="entry name" value="ENDONUCLEASE/EXONUCLEASE/PHOSPHATASE FAMILY DOMAIN-CONTAINING PROTEIN 1"/>
    <property type="match status" value="1"/>
</dbReference>
<dbReference type="NCBIfam" id="TIGR00426">
    <property type="entry name" value="competence protein ComEA helix-hairpin-helix repeat region"/>
    <property type="match status" value="1"/>
</dbReference>
<keyword evidence="1" id="KW-0812">Transmembrane</keyword>
<dbReference type="SMART" id="SM00278">
    <property type="entry name" value="HhH1"/>
    <property type="match status" value="2"/>
</dbReference>
<dbReference type="AlphaFoldDB" id="A0A2T4SAY0"/>
<evidence type="ECO:0000256" key="1">
    <source>
        <dbReference type="SAM" id="Phobius"/>
    </source>
</evidence>
<reference evidence="3 6" key="3">
    <citation type="submission" date="2021-03" db="EMBL/GenBank/DDBJ databases">
        <title>Staphylococci and Mammaliicocci in bats.</title>
        <authorList>
            <person name="Fountain K."/>
        </authorList>
    </citation>
    <scope>NUCLEOTIDE SEQUENCE [LARGE SCALE GENOMIC DNA]</scope>
    <source>
        <strain evidence="3 6">18_1_E_SW</strain>
    </source>
</reference>
<dbReference type="InterPro" id="IPR051675">
    <property type="entry name" value="Endo/Exo/Phosphatase_dom_1"/>
</dbReference>
<dbReference type="InterPro" id="IPR010994">
    <property type="entry name" value="RuvA_2-like"/>
</dbReference>
<dbReference type="Proteomes" id="UP000664081">
    <property type="component" value="Unassembled WGS sequence"/>
</dbReference>
<accession>A0A2T4SAY0</accession>
<sequence length="240" mass="26938">MLHQWELIKDICHKYRALIIMSAISVLLIVSILFLIFNAHSNENEFKQTDENKLIGTNTHMPSLLKEDNGTSLNNKTNQRQNNTKHATIYVDIKGAVKHPNIYKMASDDRMKQLLDKAVVSVNADLSNINLSEKLVDQKMVYIPEKGEDLNTQNDKKTSHNVNYATHLVEASKNSNDAAININTATESQLISIPGIGQTKAKSIIEYREQNGDFKSLDQLKEINGIGAKTVEKLSSYLSI</sequence>
<dbReference type="OrthoDB" id="9790239at2"/>
<dbReference type="EMBL" id="PZHR01000027">
    <property type="protein sequence ID" value="PTK59188.1"/>
    <property type="molecule type" value="Genomic_DNA"/>
</dbReference>
<dbReference type="GO" id="GO:0015628">
    <property type="term" value="P:protein secretion by the type II secretion system"/>
    <property type="evidence" value="ECO:0007669"/>
    <property type="project" value="TreeGrafter"/>
</dbReference>
<dbReference type="InterPro" id="IPR004509">
    <property type="entry name" value="Competence_ComEA_HhH"/>
</dbReference>
<dbReference type="PANTHER" id="PTHR21180:SF32">
    <property type="entry name" value="ENDONUCLEASE_EXONUCLEASE_PHOSPHATASE FAMILY DOMAIN-CONTAINING PROTEIN 1"/>
    <property type="match status" value="1"/>
</dbReference>